<dbReference type="EMBL" id="CP051205">
    <property type="protein sequence ID" value="QJB35065.1"/>
    <property type="molecule type" value="Genomic_DNA"/>
</dbReference>
<proteinExistence type="predicted"/>
<sequence length="172" mass="19868">MRRTKIISKILFYISRTLAMGYLLMIVYAVVCLLTGWNVQSATSGGAFVNILFPFTNSPFLIIDTAPTYIIFSFLLPLVLYSVFFWLASEVFKVFHQPRLFSSENVVHLRRFYLFNVFIPGAAALLSRPFTVVEKDIWLLVIVHFFLGIFIYFLAAIFTQGLQLQKEQDLFI</sequence>
<dbReference type="Proteomes" id="UP000502421">
    <property type="component" value="Chromosome"/>
</dbReference>
<keyword evidence="1" id="KW-1133">Transmembrane helix</keyword>
<protein>
    <submittedName>
        <fullName evidence="2">DUF2975 domain-containing protein</fullName>
    </submittedName>
</protein>
<evidence type="ECO:0000313" key="3">
    <source>
        <dbReference type="Proteomes" id="UP000502421"/>
    </source>
</evidence>
<accession>A0AAE6ZNL0</accession>
<feature type="transmembrane region" description="Helical" evidence="1">
    <location>
        <begin position="112"/>
        <end position="131"/>
    </location>
</feature>
<evidence type="ECO:0000256" key="1">
    <source>
        <dbReference type="SAM" id="Phobius"/>
    </source>
</evidence>
<dbReference type="KEGG" id="coy:HF329_28665"/>
<feature type="transmembrane region" description="Helical" evidence="1">
    <location>
        <begin position="69"/>
        <end position="92"/>
    </location>
</feature>
<keyword evidence="1" id="KW-0472">Membrane</keyword>
<reference evidence="3" key="1">
    <citation type="submission" date="2020-04" db="EMBL/GenBank/DDBJ databases">
        <authorList>
            <person name="Kittiwongwattana C."/>
        </authorList>
    </citation>
    <scope>NUCLEOTIDE SEQUENCE [LARGE SCALE GENOMIC DNA]</scope>
    <source>
        <strain evidence="3">1310</strain>
    </source>
</reference>
<dbReference type="AlphaFoldDB" id="A0AAE6ZNL0"/>
<dbReference type="RefSeq" id="WP_168809773.1">
    <property type="nucleotide sequence ID" value="NZ_CP051205.1"/>
</dbReference>
<organism evidence="2 3">
    <name type="scientific">Chitinophaga oryzae</name>
    <dbReference type="NCBI Taxonomy" id="2725414"/>
    <lineage>
        <taxon>Bacteria</taxon>
        <taxon>Pseudomonadati</taxon>
        <taxon>Bacteroidota</taxon>
        <taxon>Chitinophagia</taxon>
        <taxon>Chitinophagales</taxon>
        <taxon>Chitinophagaceae</taxon>
        <taxon>Chitinophaga</taxon>
    </lineage>
</organism>
<feature type="transmembrane region" description="Helical" evidence="1">
    <location>
        <begin position="21"/>
        <end position="39"/>
    </location>
</feature>
<keyword evidence="1" id="KW-0812">Transmembrane</keyword>
<name>A0AAE6ZNL0_9BACT</name>
<feature type="transmembrane region" description="Helical" evidence="1">
    <location>
        <begin position="137"/>
        <end position="158"/>
    </location>
</feature>
<gene>
    <name evidence="2" type="ORF">HF329_28665</name>
</gene>
<evidence type="ECO:0000313" key="2">
    <source>
        <dbReference type="EMBL" id="QJB35065.1"/>
    </source>
</evidence>